<dbReference type="InterPro" id="IPR032466">
    <property type="entry name" value="Metal_Hydrolase"/>
</dbReference>
<evidence type="ECO:0000313" key="4">
    <source>
        <dbReference type="EMBL" id="GAA0268031.1"/>
    </source>
</evidence>
<feature type="modified residue" description="N6-carboxylysine" evidence="3">
    <location>
        <position position="136"/>
    </location>
</feature>
<protein>
    <submittedName>
        <fullName evidence="4">Phosphotriesterase-related protein</fullName>
    </submittedName>
</protein>
<dbReference type="Gene3D" id="3.20.20.140">
    <property type="entry name" value="Metal-dependent hydrolases"/>
    <property type="match status" value="1"/>
</dbReference>
<dbReference type="RefSeq" id="WP_344652627.1">
    <property type="nucleotide sequence ID" value="NZ_BAAAGX010000028.1"/>
</dbReference>
<keyword evidence="1" id="KW-0479">Metal-binding</keyword>
<keyword evidence="5" id="KW-1185">Reference proteome</keyword>
<comment type="caution">
    <text evidence="4">The sequence shown here is derived from an EMBL/GenBank/DDBJ whole genome shotgun (WGS) entry which is preliminary data.</text>
</comment>
<accession>A0ABN0UZS6</accession>
<reference evidence="4 5" key="1">
    <citation type="journal article" date="2019" name="Int. J. Syst. Evol. Microbiol.">
        <title>The Global Catalogue of Microorganisms (GCM) 10K type strain sequencing project: providing services to taxonomists for standard genome sequencing and annotation.</title>
        <authorList>
            <consortium name="The Broad Institute Genomics Platform"/>
            <consortium name="The Broad Institute Genome Sequencing Center for Infectious Disease"/>
            <person name="Wu L."/>
            <person name="Ma J."/>
        </authorList>
    </citation>
    <scope>NUCLEOTIDE SEQUENCE [LARGE SCALE GENOMIC DNA]</scope>
    <source>
        <strain evidence="4 5">JCM 10425</strain>
    </source>
</reference>
<dbReference type="Pfam" id="PF02126">
    <property type="entry name" value="PTE"/>
    <property type="match status" value="1"/>
</dbReference>
<evidence type="ECO:0000313" key="5">
    <source>
        <dbReference type="Proteomes" id="UP001500967"/>
    </source>
</evidence>
<comment type="similarity">
    <text evidence="3">Belongs to the metallo-dependent hydrolases superfamily. Phosphotriesterase family.</text>
</comment>
<evidence type="ECO:0000256" key="2">
    <source>
        <dbReference type="ARBA" id="ARBA00022801"/>
    </source>
</evidence>
<dbReference type="SUPFAM" id="SSF51556">
    <property type="entry name" value="Metallo-dependent hydrolases"/>
    <property type="match status" value="1"/>
</dbReference>
<evidence type="ECO:0000256" key="3">
    <source>
        <dbReference type="PROSITE-ProRule" id="PRU00679"/>
    </source>
</evidence>
<dbReference type="InterPro" id="IPR001559">
    <property type="entry name" value="Phosphotriesterase"/>
</dbReference>
<keyword evidence="2" id="KW-0378">Hydrolase</keyword>
<dbReference type="EMBL" id="BAAAGX010000028">
    <property type="protein sequence ID" value="GAA0268031.1"/>
    <property type="molecule type" value="Genomic_DNA"/>
</dbReference>
<dbReference type="PANTHER" id="PTHR10819">
    <property type="entry name" value="PHOSPHOTRIESTERASE-RELATED"/>
    <property type="match status" value="1"/>
</dbReference>
<dbReference type="Proteomes" id="UP001500967">
    <property type="component" value="Unassembled WGS sequence"/>
</dbReference>
<dbReference type="PROSITE" id="PS01322">
    <property type="entry name" value="PHOSPHOTRIESTERASE_1"/>
    <property type="match status" value="1"/>
</dbReference>
<evidence type="ECO:0000256" key="1">
    <source>
        <dbReference type="ARBA" id="ARBA00022723"/>
    </source>
</evidence>
<organism evidence="4 5">
    <name type="scientific">Cryptosporangium japonicum</name>
    <dbReference type="NCBI Taxonomy" id="80872"/>
    <lineage>
        <taxon>Bacteria</taxon>
        <taxon>Bacillati</taxon>
        <taxon>Actinomycetota</taxon>
        <taxon>Actinomycetes</taxon>
        <taxon>Cryptosporangiales</taxon>
        <taxon>Cryptosporangiaceae</taxon>
        <taxon>Cryptosporangium</taxon>
    </lineage>
</organism>
<dbReference type="PIRSF" id="PIRSF016839">
    <property type="entry name" value="PhP"/>
    <property type="match status" value="1"/>
</dbReference>
<proteinExistence type="inferred from homology"/>
<dbReference type="PROSITE" id="PS51347">
    <property type="entry name" value="PHOSPHOTRIESTERASE_2"/>
    <property type="match status" value="1"/>
</dbReference>
<dbReference type="InterPro" id="IPR017947">
    <property type="entry name" value="AryldialkylPase_Zn-BS"/>
</dbReference>
<name>A0ABN0UZS6_9ACTN</name>
<dbReference type="PANTHER" id="PTHR10819:SF3">
    <property type="entry name" value="PHOSPHOTRIESTERASE-RELATED PROTEIN"/>
    <property type="match status" value="1"/>
</dbReference>
<sequence>MTFIRTVLGDVDPATLGPTLIHEHLLTSPPPYATQDDDDLEFGTHDGAAAELRAYADGGGGAICELTTVDYGRDVAASVHASQQSGVHVVQATGLQKGIYYPAGTNRREIDDLADQFVADLEKGIDGTAARAGLIKVGTCSLERIWDVEARVIRAAARAAIRTGAPVLTHTQAGHLGHQQLDLLLGEGLPPDQVCLGHLDRNIGWDYLRELSARGAWIGLDQWTKDKYGSDAARAAMVHRLVDAGHTRITVSGDLGRGRYQPAYGGSPGFAGCSAAIRAALADDRVSDLVLRENPARLLAFREAAR</sequence>
<gene>
    <name evidence="4" type="ORF">GCM10009539_63660</name>
</gene>